<sequence>MIDKTCPPVFRKKKKKLGMFQIKVPIFDGRKSFLTSKVLLYSIFFIMILSYEVCTKSMFYKVSQRSDSLVLEKNGTSPYLEDFTKENCDIYRDKQFHVIVDTVCEACHEMFSQTFPNLRAQCRSNCFRNENFSSCLKIFKPNDFFLKFKRSYFV</sequence>
<dbReference type="Gene3D" id="1.10.2010.10">
    <property type="entry name" value="Crustacean CHH/MIH/GIH neurohormone"/>
    <property type="match status" value="1"/>
</dbReference>
<dbReference type="GO" id="GO:0005576">
    <property type="term" value="C:extracellular region"/>
    <property type="evidence" value="ECO:0007669"/>
    <property type="project" value="InterPro"/>
</dbReference>
<keyword evidence="5" id="KW-1185">Reference proteome</keyword>
<dbReference type="GO" id="GO:0005184">
    <property type="term" value="F:neuropeptide hormone activity"/>
    <property type="evidence" value="ECO:0007669"/>
    <property type="project" value="InterPro"/>
</dbReference>
<keyword evidence="2 3" id="KW-1015">Disulfide bond</keyword>
<dbReference type="STRING" id="174720.A0A0N5C448"/>
<dbReference type="Pfam" id="PF01147">
    <property type="entry name" value="Crust_neurohorm"/>
    <property type="match status" value="1"/>
</dbReference>
<evidence type="ECO:0000256" key="1">
    <source>
        <dbReference type="ARBA" id="ARBA00005447"/>
    </source>
</evidence>
<feature type="transmembrane region" description="Helical" evidence="4">
    <location>
        <begin position="38"/>
        <end position="55"/>
    </location>
</feature>
<dbReference type="InterPro" id="IPR018251">
    <property type="entry name" value="Crust_neurhormone_CS"/>
</dbReference>
<dbReference type="PANTHER" id="PTHR35981">
    <property type="entry name" value="ION TRANSPORT PEPTIDE, ISOFORM C"/>
    <property type="match status" value="1"/>
</dbReference>
<dbReference type="PROSITE" id="PS01250">
    <property type="entry name" value="CHH_MIH_GIH"/>
    <property type="match status" value="1"/>
</dbReference>
<dbReference type="InterPro" id="IPR031098">
    <property type="entry name" value="Crust_neurohorm"/>
</dbReference>
<protein>
    <submittedName>
        <fullName evidence="6">Crustacean hyperglycemic hormone</fullName>
    </submittedName>
</protein>
<reference evidence="6" key="1">
    <citation type="submission" date="2017-02" db="UniProtKB">
        <authorList>
            <consortium name="WormBaseParasite"/>
        </authorList>
    </citation>
    <scope>IDENTIFICATION</scope>
</reference>
<evidence type="ECO:0000256" key="3">
    <source>
        <dbReference type="PIRSR" id="PIRSR631098-51"/>
    </source>
</evidence>
<dbReference type="GO" id="GO:0007623">
    <property type="term" value="P:circadian rhythm"/>
    <property type="evidence" value="ECO:0007669"/>
    <property type="project" value="TreeGrafter"/>
</dbReference>
<keyword evidence="4" id="KW-0472">Membrane</keyword>
<organism evidence="5 6">
    <name type="scientific">Strongyloides papillosus</name>
    <name type="common">Intestinal threadworm</name>
    <dbReference type="NCBI Taxonomy" id="174720"/>
    <lineage>
        <taxon>Eukaryota</taxon>
        <taxon>Metazoa</taxon>
        <taxon>Ecdysozoa</taxon>
        <taxon>Nematoda</taxon>
        <taxon>Chromadorea</taxon>
        <taxon>Rhabditida</taxon>
        <taxon>Tylenchina</taxon>
        <taxon>Panagrolaimomorpha</taxon>
        <taxon>Strongyloidoidea</taxon>
        <taxon>Strongyloididae</taxon>
        <taxon>Strongyloides</taxon>
    </lineage>
</organism>
<feature type="disulfide bond" evidence="3">
    <location>
        <begin position="107"/>
        <end position="135"/>
    </location>
</feature>
<dbReference type="WBParaSite" id="SPAL_0001273300.1">
    <property type="protein sequence ID" value="SPAL_0001273300.1"/>
    <property type="gene ID" value="SPAL_0001273300"/>
</dbReference>
<dbReference type="AlphaFoldDB" id="A0A0N5C448"/>
<dbReference type="Proteomes" id="UP000046392">
    <property type="component" value="Unplaced"/>
</dbReference>
<evidence type="ECO:0000313" key="6">
    <source>
        <dbReference type="WBParaSite" id="SPAL_0001273300.1"/>
    </source>
</evidence>
<comment type="similarity">
    <text evidence="1">Belongs to the arthropod CHH/MIH/GIH/VIH hormone family.</text>
</comment>
<keyword evidence="4" id="KW-0812">Transmembrane</keyword>
<evidence type="ECO:0000256" key="2">
    <source>
        <dbReference type="ARBA" id="ARBA00023157"/>
    </source>
</evidence>
<accession>A0A0N5C448</accession>
<feature type="disulfide bond" evidence="3">
    <location>
        <begin position="88"/>
        <end position="126"/>
    </location>
</feature>
<name>A0A0N5C448_STREA</name>
<dbReference type="SUPFAM" id="SSF81778">
    <property type="entry name" value="Crustacean CHH/MIH/GIH neurohormone"/>
    <property type="match status" value="1"/>
</dbReference>
<feature type="disulfide bond" evidence="3">
    <location>
        <begin position="104"/>
        <end position="122"/>
    </location>
</feature>
<dbReference type="PANTHER" id="PTHR35981:SF2">
    <property type="entry name" value="ION TRANSPORT PEPTIDE, ISOFORM C"/>
    <property type="match status" value="1"/>
</dbReference>
<dbReference type="InterPro" id="IPR035957">
    <property type="entry name" value="Crust_neurohorm_sf"/>
</dbReference>
<keyword evidence="4" id="KW-1133">Transmembrane helix</keyword>
<evidence type="ECO:0000256" key="4">
    <source>
        <dbReference type="SAM" id="Phobius"/>
    </source>
</evidence>
<proteinExistence type="inferred from homology"/>
<evidence type="ECO:0000313" key="5">
    <source>
        <dbReference type="Proteomes" id="UP000046392"/>
    </source>
</evidence>